<name>A0AA88LNE6_CHASR</name>
<sequence length="275" mass="30041">MKFLQVIILCCFSGVCLNASEVLEVSGRVGGEVSIHCSGSWSTDNSSEYNMYLCKGVCSRENILIQHGRKRRAVTRRGRYRLDVNRGHGSFDVTIVRLKRADSGKYCCGVERSFDMSRQDVRLEVLNSSMVPPGSSPSTILQSEADVRSQGSFPSSTEPSPAALMSPITEKTNQRVTTSLTDTTVVIIVSVSLALLVCAVIPLIFYGHWRSNAGQNSQEENKGEDDYRAESKDVASAQTAVRLQPLKADADPESGAQDSSQYADTYQALDPKSLN</sequence>
<evidence type="ECO:0000313" key="9">
    <source>
        <dbReference type="Proteomes" id="UP001187415"/>
    </source>
</evidence>
<dbReference type="GO" id="GO:0004888">
    <property type="term" value="F:transmembrane signaling receptor activity"/>
    <property type="evidence" value="ECO:0007669"/>
    <property type="project" value="TreeGrafter"/>
</dbReference>
<keyword evidence="6" id="KW-0732">Signal</keyword>
<keyword evidence="2 5" id="KW-0812">Transmembrane</keyword>
<protein>
    <recommendedName>
        <fullName evidence="7">Immunoglobulin domain-containing protein</fullName>
    </recommendedName>
</protein>
<gene>
    <name evidence="8" type="ORF">Q5P01_026331</name>
</gene>
<dbReference type="InterPro" id="IPR003599">
    <property type="entry name" value="Ig_sub"/>
</dbReference>
<evidence type="ECO:0000256" key="4">
    <source>
        <dbReference type="SAM" id="MobiDB-lite"/>
    </source>
</evidence>
<dbReference type="InterPro" id="IPR013783">
    <property type="entry name" value="Ig-like_fold"/>
</dbReference>
<feature type="compositionally biased region" description="Polar residues" evidence="4">
    <location>
        <begin position="149"/>
        <end position="159"/>
    </location>
</feature>
<dbReference type="InterPro" id="IPR050671">
    <property type="entry name" value="CD300_family_receptors"/>
</dbReference>
<keyword evidence="9" id="KW-1185">Reference proteome</keyword>
<evidence type="ECO:0000256" key="1">
    <source>
        <dbReference type="ARBA" id="ARBA00004370"/>
    </source>
</evidence>
<dbReference type="SUPFAM" id="SSF48726">
    <property type="entry name" value="Immunoglobulin"/>
    <property type="match status" value="1"/>
</dbReference>
<keyword evidence="5" id="KW-1133">Transmembrane helix</keyword>
<comment type="subcellular location">
    <subcellularLocation>
        <location evidence="1">Membrane</location>
    </subcellularLocation>
</comment>
<dbReference type="GO" id="GO:0005886">
    <property type="term" value="C:plasma membrane"/>
    <property type="evidence" value="ECO:0007669"/>
    <property type="project" value="TreeGrafter"/>
</dbReference>
<keyword evidence="3 5" id="KW-0472">Membrane</keyword>
<dbReference type="SMART" id="SM00409">
    <property type="entry name" value="IG"/>
    <property type="match status" value="1"/>
</dbReference>
<feature type="signal peptide" evidence="6">
    <location>
        <begin position="1"/>
        <end position="18"/>
    </location>
</feature>
<feature type="transmembrane region" description="Helical" evidence="5">
    <location>
        <begin position="185"/>
        <end position="206"/>
    </location>
</feature>
<dbReference type="AlphaFoldDB" id="A0AA88LNE6"/>
<dbReference type="PANTHER" id="PTHR11860">
    <property type="entry name" value="POLYMERIC-IMMUNOGLOBULIN RECEPTOR"/>
    <property type="match status" value="1"/>
</dbReference>
<reference evidence="8" key="1">
    <citation type="submission" date="2023-07" db="EMBL/GenBank/DDBJ databases">
        <title>Chromosome-level Genome Assembly of Striped Snakehead (Channa striata).</title>
        <authorList>
            <person name="Liu H."/>
        </authorList>
    </citation>
    <scope>NUCLEOTIDE SEQUENCE</scope>
    <source>
        <strain evidence="8">Gz</strain>
        <tissue evidence="8">Muscle</tissue>
    </source>
</reference>
<dbReference type="PANTHER" id="PTHR11860:SF87">
    <property type="entry name" value="CMRF35-LIKE MOLECULE 8"/>
    <property type="match status" value="1"/>
</dbReference>
<feature type="region of interest" description="Disordered" evidence="4">
    <location>
        <begin position="128"/>
        <end position="170"/>
    </location>
</feature>
<feature type="compositionally biased region" description="Polar residues" evidence="4">
    <location>
        <begin position="128"/>
        <end position="142"/>
    </location>
</feature>
<dbReference type="Gene3D" id="2.60.40.10">
    <property type="entry name" value="Immunoglobulins"/>
    <property type="match status" value="1"/>
</dbReference>
<feature type="chain" id="PRO_5041715114" description="Immunoglobulin domain-containing protein" evidence="6">
    <location>
        <begin position="19"/>
        <end position="275"/>
    </location>
</feature>
<evidence type="ECO:0000256" key="6">
    <source>
        <dbReference type="SAM" id="SignalP"/>
    </source>
</evidence>
<organism evidence="8 9">
    <name type="scientific">Channa striata</name>
    <name type="common">Snakehead murrel</name>
    <name type="synonym">Ophicephalus striatus</name>
    <dbReference type="NCBI Taxonomy" id="64152"/>
    <lineage>
        <taxon>Eukaryota</taxon>
        <taxon>Metazoa</taxon>
        <taxon>Chordata</taxon>
        <taxon>Craniata</taxon>
        <taxon>Vertebrata</taxon>
        <taxon>Euteleostomi</taxon>
        <taxon>Actinopterygii</taxon>
        <taxon>Neopterygii</taxon>
        <taxon>Teleostei</taxon>
        <taxon>Neoteleostei</taxon>
        <taxon>Acanthomorphata</taxon>
        <taxon>Anabantaria</taxon>
        <taxon>Anabantiformes</taxon>
        <taxon>Channoidei</taxon>
        <taxon>Channidae</taxon>
        <taxon>Channa</taxon>
    </lineage>
</organism>
<comment type="caution">
    <text evidence="8">The sequence shown here is derived from an EMBL/GenBank/DDBJ whole genome shotgun (WGS) entry which is preliminary data.</text>
</comment>
<evidence type="ECO:0000256" key="2">
    <source>
        <dbReference type="ARBA" id="ARBA00022692"/>
    </source>
</evidence>
<evidence type="ECO:0000313" key="8">
    <source>
        <dbReference type="EMBL" id="KAK2815864.1"/>
    </source>
</evidence>
<dbReference type="EMBL" id="JAUPFM010000022">
    <property type="protein sequence ID" value="KAK2815864.1"/>
    <property type="molecule type" value="Genomic_DNA"/>
</dbReference>
<accession>A0AA88LNE6</accession>
<dbReference type="InterPro" id="IPR036179">
    <property type="entry name" value="Ig-like_dom_sf"/>
</dbReference>
<evidence type="ECO:0000256" key="3">
    <source>
        <dbReference type="ARBA" id="ARBA00023136"/>
    </source>
</evidence>
<dbReference type="Pfam" id="PF07686">
    <property type="entry name" value="V-set"/>
    <property type="match status" value="1"/>
</dbReference>
<feature type="region of interest" description="Disordered" evidence="4">
    <location>
        <begin position="213"/>
        <end position="275"/>
    </location>
</feature>
<proteinExistence type="predicted"/>
<dbReference type="InterPro" id="IPR013106">
    <property type="entry name" value="Ig_V-set"/>
</dbReference>
<feature type="compositionally biased region" description="Basic and acidic residues" evidence="4">
    <location>
        <begin position="219"/>
        <end position="233"/>
    </location>
</feature>
<evidence type="ECO:0000256" key="5">
    <source>
        <dbReference type="SAM" id="Phobius"/>
    </source>
</evidence>
<dbReference type="Proteomes" id="UP001187415">
    <property type="component" value="Unassembled WGS sequence"/>
</dbReference>
<feature type="domain" description="Immunoglobulin" evidence="7">
    <location>
        <begin position="22"/>
        <end position="126"/>
    </location>
</feature>
<evidence type="ECO:0000259" key="7">
    <source>
        <dbReference type="SMART" id="SM00409"/>
    </source>
</evidence>